<feature type="compositionally biased region" description="Polar residues" evidence="4">
    <location>
        <begin position="117"/>
        <end position="128"/>
    </location>
</feature>
<dbReference type="Pfam" id="PF09751">
    <property type="entry name" value="Es2"/>
    <property type="match status" value="1"/>
</dbReference>
<evidence type="ECO:0000313" key="6">
    <source>
        <dbReference type="Proteomes" id="UP000198287"/>
    </source>
</evidence>
<dbReference type="STRING" id="158441.A0A226ENK4"/>
<accession>A0A226ENK4</accession>
<feature type="region of interest" description="Disordered" evidence="4">
    <location>
        <begin position="109"/>
        <end position="174"/>
    </location>
</feature>
<dbReference type="AlphaFoldDB" id="A0A226ENK4"/>
<comment type="caution">
    <text evidence="5">The sequence shown here is derived from an EMBL/GenBank/DDBJ whole genome shotgun (WGS) entry which is preliminary data.</text>
</comment>
<comment type="subcellular location">
    <subcellularLocation>
        <location evidence="1">Nucleus</location>
    </subcellularLocation>
</comment>
<feature type="compositionally biased region" description="Low complexity" evidence="4">
    <location>
        <begin position="488"/>
        <end position="505"/>
    </location>
</feature>
<dbReference type="InterPro" id="IPR019148">
    <property type="entry name" value="Nuclear_protein_DGCR14_ESS-2"/>
</dbReference>
<dbReference type="GO" id="GO:0071013">
    <property type="term" value="C:catalytic step 2 spliceosome"/>
    <property type="evidence" value="ECO:0007669"/>
    <property type="project" value="TreeGrafter"/>
</dbReference>
<feature type="compositionally biased region" description="Low complexity" evidence="4">
    <location>
        <begin position="163"/>
        <end position="174"/>
    </location>
</feature>
<feature type="compositionally biased region" description="Low complexity" evidence="4">
    <location>
        <begin position="1"/>
        <end position="34"/>
    </location>
</feature>
<organism evidence="5 6">
    <name type="scientific">Folsomia candida</name>
    <name type="common">Springtail</name>
    <dbReference type="NCBI Taxonomy" id="158441"/>
    <lineage>
        <taxon>Eukaryota</taxon>
        <taxon>Metazoa</taxon>
        <taxon>Ecdysozoa</taxon>
        <taxon>Arthropoda</taxon>
        <taxon>Hexapoda</taxon>
        <taxon>Collembola</taxon>
        <taxon>Entomobryomorpha</taxon>
        <taxon>Isotomoidea</taxon>
        <taxon>Isotomidae</taxon>
        <taxon>Proisotominae</taxon>
        <taxon>Folsomia</taxon>
    </lineage>
</organism>
<evidence type="ECO:0000256" key="1">
    <source>
        <dbReference type="ARBA" id="ARBA00004123"/>
    </source>
</evidence>
<feature type="region of interest" description="Disordered" evidence="4">
    <location>
        <begin position="452"/>
        <end position="515"/>
    </location>
</feature>
<protein>
    <submittedName>
        <fullName evidence="5">Protein DGCR14</fullName>
    </submittedName>
</protein>
<proteinExistence type="inferred from homology"/>
<dbReference type="EMBL" id="LNIX01000002">
    <property type="protein sequence ID" value="OXA59212.1"/>
    <property type="molecule type" value="Genomic_DNA"/>
</dbReference>
<dbReference type="OMA" id="AQNDYLD"/>
<feature type="compositionally biased region" description="Polar residues" evidence="4">
    <location>
        <begin position="296"/>
        <end position="306"/>
    </location>
</feature>
<name>A0A226ENK4_FOLCA</name>
<keyword evidence="3" id="KW-0539">Nucleus</keyword>
<evidence type="ECO:0000256" key="2">
    <source>
        <dbReference type="ARBA" id="ARBA00009072"/>
    </source>
</evidence>
<dbReference type="PANTHER" id="PTHR12940:SF0">
    <property type="entry name" value="SPLICING FACTOR ESS-2 HOMOLOG"/>
    <property type="match status" value="1"/>
</dbReference>
<keyword evidence="6" id="KW-1185">Reference proteome</keyword>
<dbReference type="Proteomes" id="UP000198287">
    <property type="component" value="Unassembled WGS sequence"/>
</dbReference>
<comment type="similarity">
    <text evidence="2">Belongs to the ESS2 family.</text>
</comment>
<reference evidence="5 6" key="1">
    <citation type="submission" date="2015-12" db="EMBL/GenBank/DDBJ databases">
        <title>The genome of Folsomia candida.</title>
        <authorList>
            <person name="Faddeeva A."/>
            <person name="Derks M.F."/>
            <person name="Anvar Y."/>
            <person name="Smit S."/>
            <person name="Van Straalen N."/>
            <person name="Roelofs D."/>
        </authorList>
    </citation>
    <scope>NUCLEOTIDE SEQUENCE [LARGE SCALE GENOMIC DNA]</scope>
    <source>
        <strain evidence="5 6">VU population</strain>
        <tissue evidence="5">Whole body</tissue>
    </source>
</reference>
<feature type="compositionally biased region" description="Basic residues" evidence="4">
    <location>
        <begin position="506"/>
        <end position="515"/>
    </location>
</feature>
<gene>
    <name evidence="5" type="ORF">Fcan01_05111</name>
</gene>
<sequence length="515" mass="56997">MDKISLQISSLTSISSSTKGKSSLSPPSRRSSSSTALTEFKVPADHPHKKKKVLEEDKYVEELEKIIQRDFFPDLEKLQAQNAYHNAVENNDIHMLRELYSKYSFGATPRLHDKSNRNTPSSFETPTPSGLGMGKQGQKAPDPGESTPTHLPMAPRPGEDAKSVSSKSANDSTTSSISLNTFLAKYTSEDNQSFQEILENSEKKHKIKYSWLYGKEDEHAEKFAISNALPSIESQAEYEKPLSVDGWTYKNLNYLMYTPDGAPYTPEEQVQLAKKVPKVFYKNTRFDEAPFKGETSGKSGTPSTNLLKRPSTKIGVDGKEIETDTPKVNGFSFVRTPSPTPGVEESPFLTWGEIEGTPFRLDGADTIPVDNATKPYRMLETTKREKIAMQLQEKVSERYRDRKLKAIETAKNNLASPRPRSSLDRLSTMSPAARRLVGSHFGSLRDKTLAASYTPKPSTPKVLTPASLAATPYGNSGSSFIPTPTPPRSTRTPTLGPSSSSNNSSNHKRRAADFF</sequence>
<feature type="region of interest" description="Disordered" evidence="4">
    <location>
        <begin position="291"/>
        <end position="311"/>
    </location>
</feature>
<dbReference type="OrthoDB" id="19679at2759"/>
<evidence type="ECO:0000313" key="5">
    <source>
        <dbReference type="EMBL" id="OXA59212.1"/>
    </source>
</evidence>
<evidence type="ECO:0000256" key="4">
    <source>
        <dbReference type="SAM" id="MobiDB-lite"/>
    </source>
</evidence>
<evidence type="ECO:0000256" key="3">
    <source>
        <dbReference type="ARBA" id="ARBA00023242"/>
    </source>
</evidence>
<feature type="region of interest" description="Disordered" evidence="4">
    <location>
        <begin position="1"/>
        <end position="49"/>
    </location>
</feature>
<dbReference type="PANTHER" id="PTHR12940">
    <property type="entry name" value="ES-2 PROTEIN - RELATED"/>
    <property type="match status" value="1"/>
</dbReference>